<dbReference type="Gene3D" id="3.40.50.170">
    <property type="entry name" value="Formyl transferase, N-terminal domain"/>
    <property type="match status" value="1"/>
</dbReference>
<evidence type="ECO:0000256" key="2">
    <source>
        <dbReference type="ARBA" id="ARBA00012254"/>
    </source>
</evidence>
<gene>
    <name evidence="6" type="primary">arnA</name>
    <name evidence="6" type="ORF">IMCC3135_27335</name>
</gene>
<evidence type="ECO:0000256" key="4">
    <source>
        <dbReference type="ARBA" id="ARBA00022755"/>
    </source>
</evidence>
<protein>
    <recommendedName>
        <fullName evidence="2">phosphoribosylglycinamide formyltransferase 1</fullName>
        <ecNumber evidence="2">2.1.2.2</ecNumber>
    </recommendedName>
</protein>
<evidence type="ECO:0000256" key="3">
    <source>
        <dbReference type="ARBA" id="ARBA00022679"/>
    </source>
</evidence>
<keyword evidence="7" id="KW-1185">Reference proteome</keyword>
<dbReference type="GO" id="GO:0005737">
    <property type="term" value="C:cytoplasm"/>
    <property type="evidence" value="ECO:0007669"/>
    <property type="project" value="TreeGrafter"/>
</dbReference>
<dbReference type="InterPro" id="IPR002376">
    <property type="entry name" value="Formyl_transf_N"/>
</dbReference>
<dbReference type="CDD" id="cd08653">
    <property type="entry name" value="FMT_core_like_3"/>
    <property type="match status" value="1"/>
</dbReference>
<dbReference type="Proteomes" id="UP000250079">
    <property type="component" value="Chromosome"/>
</dbReference>
<dbReference type="KEGG" id="gai:IMCC3135_27335"/>
<feature type="domain" description="Formyl transferase N-terminal" evidence="5">
    <location>
        <begin position="105"/>
        <end position="218"/>
    </location>
</feature>
<dbReference type="OrthoDB" id="9806170at2"/>
<dbReference type="PANTHER" id="PTHR43369">
    <property type="entry name" value="PHOSPHORIBOSYLGLYCINAMIDE FORMYLTRANSFERASE"/>
    <property type="match status" value="1"/>
</dbReference>
<name>A0A2Z2NVL8_9GAMM</name>
<keyword evidence="4" id="KW-0658">Purine biosynthesis</keyword>
<dbReference type="EC" id="2.1.2.2" evidence="2"/>
<evidence type="ECO:0000313" key="6">
    <source>
        <dbReference type="EMBL" id="ASJ75522.1"/>
    </source>
</evidence>
<evidence type="ECO:0000256" key="1">
    <source>
        <dbReference type="ARBA" id="ARBA00005054"/>
    </source>
</evidence>
<dbReference type="InterPro" id="IPR036477">
    <property type="entry name" value="Formyl_transf_N_sf"/>
</dbReference>
<comment type="pathway">
    <text evidence="1">Purine metabolism; IMP biosynthesis via de novo pathway; N(2)-formyl-N(1)-(5-phospho-D-ribosyl)glycinamide from N(1)-(5-phospho-D-ribosyl)glycinamide (10-formyl THF route): step 1/1.</text>
</comment>
<proteinExistence type="predicted"/>
<organism evidence="6 7">
    <name type="scientific">Granulosicoccus antarcticus IMCC3135</name>
    <dbReference type="NCBI Taxonomy" id="1192854"/>
    <lineage>
        <taxon>Bacteria</taxon>
        <taxon>Pseudomonadati</taxon>
        <taxon>Pseudomonadota</taxon>
        <taxon>Gammaproteobacteria</taxon>
        <taxon>Chromatiales</taxon>
        <taxon>Granulosicoccaceae</taxon>
        <taxon>Granulosicoccus</taxon>
    </lineage>
</organism>
<reference evidence="6 7" key="1">
    <citation type="submission" date="2016-12" db="EMBL/GenBank/DDBJ databases">
        <authorList>
            <person name="Song W.-J."/>
            <person name="Kurnit D.M."/>
        </authorList>
    </citation>
    <scope>NUCLEOTIDE SEQUENCE [LARGE SCALE GENOMIC DNA]</scope>
    <source>
        <strain evidence="6 7">IMCC3135</strain>
    </source>
</reference>
<dbReference type="GO" id="GO:0006189">
    <property type="term" value="P:'de novo' IMP biosynthetic process"/>
    <property type="evidence" value="ECO:0007669"/>
    <property type="project" value="TreeGrafter"/>
</dbReference>
<evidence type="ECO:0000259" key="5">
    <source>
        <dbReference type="Pfam" id="PF00551"/>
    </source>
</evidence>
<dbReference type="AlphaFoldDB" id="A0A2Z2NVL8"/>
<sequence length="265" mass="29611">MSIVILVGGSTADGNAEHRYLVDAFLQHFGDQITRIVTAEPVRRSFGTRLKRMLKRGDFAERFARWRYPGGYGPDPDDLLRLLRPAEKDTLMPGGTRRAHLSSHNGEACEAILDEDKPDVIVVYGTTIIRSNIFSRARTITLNMHTGLSPWYRGDSTLFWPVYYNEPDKLGVTVHELVESIDGGAIAATARVSYEPGDTEAELFAKGVRAGTQIYIDSVEAALAGTLSCTPQDHSAGREFRWKDRTVAAEHLVKQHLKEWQERAL</sequence>
<dbReference type="Pfam" id="PF00551">
    <property type="entry name" value="Formyl_trans_N"/>
    <property type="match status" value="1"/>
</dbReference>
<dbReference type="PANTHER" id="PTHR43369:SF2">
    <property type="entry name" value="PHOSPHORIBOSYLGLYCINAMIDE FORMYLTRANSFERASE"/>
    <property type="match status" value="1"/>
</dbReference>
<dbReference type="EMBL" id="CP018632">
    <property type="protein sequence ID" value="ASJ75522.1"/>
    <property type="molecule type" value="Genomic_DNA"/>
</dbReference>
<dbReference type="SUPFAM" id="SSF53328">
    <property type="entry name" value="Formyltransferase"/>
    <property type="match status" value="1"/>
</dbReference>
<evidence type="ECO:0000313" key="7">
    <source>
        <dbReference type="Proteomes" id="UP000250079"/>
    </source>
</evidence>
<accession>A0A2Z2NVL8</accession>
<dbReference type="GO" id="GO:0004644">
    <property type="term" value="F:phosphoribosylglycinamide formyltransferase activity"/>
    <property type="evidence" value="ECO:0007669"/>
    <property type="project" value="UniProtKB-EC"/>
</dbReference>
<dbReference type="RefSeq" id="WP_088920432.1">
    <property type="nucleotide sequence ID" value="NZ_CP018632.1"/>
</dbReference>
<keyword evidence="3" id="KW-0808">Transferase</keyword>